<name>A0A931HZR1_9HYPH</name>
<dbReference type="PROSITE" id="PS01318">
    <property type="entry name" value="TSAA_1"/>
    <property type="match status" value="1"/>
</dbReference>
<dbReference type="InterPro" id="IPR040372">
    <property type="entry name" value="YaeB-like"/>
</dbReference>
<dbReference type="InterPro" id="IPR023370">
    <property type="entry name" value="TrmO-like_N"/>
</dbReference>
<dbReference type="PANTHER" id="PTHR12818:SF0">
    <property type="entry name" value="TRNA (ADENINE(37)-N6)-METHYLTRANSFERASE"/>
    <property type="match status" value="1"/>
</dbReference>
<dbReference type="PANTHER" id="PTHR12818">
    <property type="entry name" value="TRNA (ADENINE(37)-N6)-METHYLTRANSFERASE"/>
    <property type="match status" value="1"/>
</dbReference>
<evidence type="ECO:0000256" key="1">
    <source>
        <dbReference type="ARBA" id="ARBA00022691"/>
    </source>
</evidence>
<comment type="similarity">
    <text evidence="2">Belongs to the tRNA methyltransferase O family.</text>
</comment>
<sequence>MAPDAGVVFIGRIHTPWQRRADCPRNVLRAREAGGTAILELDPIYRPGLHRLEAFSHVIVLYWMDEAERDVMVQYPRHAEGPRGVFSIRSPARPNPIAFSVAAIIAIEAEHGLVEVEQLDCRNGTPLIDIKPYFSTIDSVPDARIP</sequence>
<dbReference type="Pfam" id="PF01980">
    <property type="entry name" value="TrmO_N"/>
    <property type="match status" value="1"/>
</dbReference>
<evidence type="ECO:0000313" key="5">
    <source>
        <dbReference type="Proteomes" id="UP000631694"/>
    </source>
</evidence>
<comment type="caution">
    <text evidence="4">The sequence shown here is derived from an EMBL/GenBank/DDBJ whole genome shotgun (WGS) entry which is preliminary data.</text>
</comment>
<dbReference type="Proteomes" id="UP000631694">
    <property type="component" value="Unassembled WGS sequence"/>
</dbReference>
<dbReference type="InterPro" id="IPR036414">
    <property type="entry name" value="YaeB_N_sf"/>
</dbReference>
<protein>
    <submittedName>
        <fullName evidence="4">tRNA (N6-threonylcarbamoyladenosine(37)-N6)-methyltransferase TrmO</fullName>
    </submittedName>
</protein>
<proteinExistence type="inferred from homology"/>
<dbReference type="NCBIfam" id="TIGR00104">
    <property type="entry name" value="tRNA_TsaA"/>
    <property type="match status" value="1"/>
</dbReference>
<evidence type="ECO:0000259" key="3">
    <source>
        <dbReference type="PROSITE" id="PS51668"/>
    </source>
</evidence>
<dbReference type="PROSITE" id="PS51668">
    <property type="entry name" value="TSAA_2"/>
    <property type="match status" value="1"/>
</dbReference>
<keyword evidence="5" id="KW-1185">Reference proteome</keyword>
<feature type="domain" description="TsaA-like" evidence="3">
    <location>
        <begin position="7"/>
        <end position="142"/>
    </location>
</feature>
<accession>A0A931HZR1</accession>
<dbReference type="InterPro" id="IPR023368">
    <property type="entry name" value="UPF0066_cons_site"/>
</dbReference>
<organism evidence="4 5">
    <name type="scientific">Methylobrevis albus</name>
    <dbReference type="NCBI Taxonomy" id="2793297"/>
    <lineage>
        <taxon>Bacteria</taxon>
        <taxon>Pseudomonadati</taxon>
        <taxon>Pseudomonadota</taxon>
        <taxon>Alphaproteobacteria</taxon>
        <taxon>Hyphomicrobiales</taxon>
        <taxon>Pleomorphomonadaceae</taxon>
        <taxon>Methylobrevis</taxon>
    </lineage>
</organism>
<dbReference type="AlphaFoldDB" id="A0A931HZR1"/>
<dbReference type="Gene3D" id="2.40.30.70">
    <property type="entry name" value="YaeB-like"/>
    <property type="match status" value="1"/>
</dbReference>
<dbReference type="SUPFAM" id="SSF118196">
    <property type="entry name" value="YaeB-like"/>
    <property type="match status" value="1"/>
</dbReference>
<keyword evidence="1" id="KW-0949">S-adenosyl-L-methionine</keyword>
<dbReference type="CDD" id="cd09281">
    <property type="entry name" value="UPF0066"/>
    <property type="match status" value="1"/>
</dbReference>
<evidence type="ECO:0000256" key="2">
    <source>
        <dbReference type="ARBA" id="ARBA00033753"/>
    </source>
</evidence>
<dbReference type="EMBL" id="JADZLT010000036">
    <property type="protein sequence ID" value="MBH0236316.1"/>
    <property type="molecule type" value="Genomic_DNA"/>
</dbReference>
<evidence type="ECO:0000313" key="4">
    <source>
        <dbReference type="EMBL" id="MBH0236316.1"/>
    </source>
</evidence>
<dbReference type="InterPro" id="IPR036413">
    <property type="entry name" value="YaeB-like_sf"/>
</dbReference>
<reference evidence="4" key="1">
    <citation type="submission" date="2020-12" db="EMBL/GenBank/DDBJ databases">
        <title>Methylobrevis albus sp. nov., isolated from fresh water lack sediment.</title>
        <authorList>
            <person name="Zou Q."/>
        </authorList>
    </citation>
    <scope>NUCLEOTIDE SEQUENCE</scope>
    <source>
        <strain evidence="4">L22</strain>
    </source>
</reference>
<gene>
    <name evidence="4" type="primary">tsaA</name>
    <name evidence="4" type="ORF">I5731_00640</name>
</gene>